<feature type="region of interest" description="Disordered" evidence="1">
    <location>
        <begin position="1"/>
        <end position="29"/>
    </location>
</feature>
<protein>
    <submittedName>
        <fullName evidence="2">Uncharacterized protein</fullName>
    </submittedName>
</protein>
<dbReference type="EMBL" id="LNRQ01000001">
    <property type="protein sequence ID" value="KZN08055.1"/>
    <property type="molecule type" value="Genomic_DNA"/>
</dbReference>
<name>A0A166FQB2_DAUCS</name>
<dbReference type="AlphaFoldDB" id="A0A166FQB2"/>
<evidence type="ECO:0000313" key="2">
    <source>
        <dbReference type="EMBL" id="KZN08055.1"/>
    </source>
</evidence>
<proteinExistence type="predicted"/>
<comment type="caution">
    <text evidence="2">The sequence shown here is derived from an EMBL/GenBank/DDBJ whole genome shotgun (WGS) entry which is preliminary data.</text>
</comment>
<dbReference type="Gramene" id="KZN08055">
    <property type="protein sequence ID" value="KZN08055"/>
    <property type="gene ID" value="DCAR_000724"/>
</dbReference>
<evidence type="ECO:0000256" key="1">
    <source>
        <dbReference type="SAM" id="MobiDB-lite"/>
    </source>
</evidence>
<reference evidence="2" key="1">
    <citation type="journal article" date="2016" name="Nat. Genet.">
        <title>A high-quality carrot genome assembly provides new insights into carotenoid accumulation and asterid genome evolution.</title>
        <authorList>
            <person name="Iorizzo M."/>
            <person name="Ellison S."/>
            <person name="Senalik D."/>
            <person name="Zeng P."/>
            <person name="Satapoomin P."/>
            <person name="Huang J."/>
            <person name="Bowman M."/>
            <person name="Iovene M."/>
            <person name="Sanseverino W."/>
            <person name="Cavagnaro P."/>
            <person name="Yildiz M."/>
            <person name="Macko-Podgorni A."/>
            <person name="Moranska E."/>
            <person name="Grzebelus E."/>
            <person name="Grzebelus D."/>
            <person name="Ashrafi H."/>
            <person name="Zheng Z."/>
            <person name="Cheng S."/>
            <person name="Spooner D."/>
            <person name="Van Deynze A."/>
            <person name="Simon P."/>
        </authorList>
    </citation>
    <scope>NUCLEOTIDE SEQUENCE [LARGE SCALE GENOMIC DNA]</scope>
    <source>
        <tissue evidence="2">Leaf</tissue>
    </source>
</reference>
<accession>A0A166FQB2</accession>
<sequence>MNGNEFHTARGSGTPGHIQNKFSIKPFTNKPLNSTQGVFAASKKANKDILQHDQR</sequence>
<gene>
    <name evidence="2" type="ORF">DCAR_000724</name>
</gene>
<organism evidence="2">
    <name type="scientific">Daucus carota subsp. sativus</name>
    <name type="common">Carrot</name>
    <dbReference type="NCBI Taxonomy" id="79200"/>
    <lineage>
        <taxon>Eukaryota</taxon>
        <taxon>Viridiplantae</taxon>
        <taxon>Streptophyta</taxon>
        <taxon>Embryophyta</taxon>
        <taxon>Tracheophyta</taxon>
        <taxon>Spermatophyta</taxon>
        <taxon>Magnoliopsida</taxon>
        <taxon>eudicotyledons</taxon>
        <taxon>Gunneridae</taxon>
        <taxon>Pentapetalae</taxon>
        <taxon>asterids</taxon>
        <taxon>campanulids</taxon>
        <taxon>Apiales</taxon>
        <taxon>Apiaceae</taxon>
        <taxon>Apioideae</taxon>
        <taxon>Scandiceae</taxon>
        <taxon>Daucinae</taxon>
        <taxon>Daucus</taxon>
        <taxon>Daucus sect. Daucus</taxon>
    </lineage>
</organism>